<proteinExistence type="predicted"/>
<evidence type="ECO:0000313" key="2">
    <source>
        <dbReference type="Proteomes" id="UP001231649"/>
    </source>
</evidence>
<evidence type="ECO:0000313" key="1">
    <source>
        <dbReference type="EMBL" id="KAJ8704782.1"/>
    </source>
</evidence>
<dbReference type="EMBL" id="CM056806">
    <property type="protein sequence ID" value="KAJ8704782.1"/>
    <property type="molecule type" value="Genomic_DNA"/>
</dbReference>
<gene>
    <name evidence="1" type="ORF">PYW08_012102</name>
</gene>
<name>A0ACC2Q0H0_9NEOP</name>
<dbReference type="Proteomes" id="UP001231649">
    <property type="component" value="Chromosome 30"/>
</dbReference>
<sequence>MKVVSPFSWDIVVTGDKTLEFYDNGTLTHKKEIPEATKLYSVAYDPVHDRVLFCDHIDPNVSISSYDLTTKQIQHLLTKETDGFNRSTVDFDPVTQLLFLREGYTITSFSLNPEASKKARDGIRIVQLPMPHFCEDIAVDSYGGYIYWITDNEIERIRFDGSGRELLIRENVLFRLSLAIDLDAQKIYWIEDKEVLTPKTVQTADLRGQNRTTFYTIPDFSFPSSLAVTKDYIYWQDYERVGTWQLPKDPSNLVPRKLEGISSEICWACQRVATKYTLRELN</sequence>
<reference evidence="1" key="1">
    <citation type="submission" date="2023-03" db="EMBL/GenBank/DDBJ databases">
        <title>Chromosome-level genomes of two armyworms, Mythimna separata and Mythimna loreyi, provide insights into the biosynthesis and reception of sex pheromones.</title>
        <authorList>
            <person name="Zhao H."/>
        </authorList>
    </citation>
    <scope>NUCLEOTIDE SEQUENCE</scope>
    <source>
        <strain evidence="1">BeijingLab</strain>
    </source>
</reference>
<keyword evidence="2" id="KW-1185">Reference proteome</keyword>
<comment type="caution">
    <text evidence="1">The sequence shown here is derived from an EMBL/GenBank/DDBJ whole genome shotgun (WGS) entry which is preliminary data.</text>
</comment>
<accession>A0ACC2Q0H0</accession>
<organism evidence="1 2">
    <name type="scientific">Mythimna loreyi</name>
    <dbReference type="NCBI Taxonomy" id="667449"/>
    <lineage>
        <taxon>Eukaryota</taxon>
        <taxon>Metazoa</taxon>
        <taxon>Ecdysozoa</taxon>
        <taxon>Arthropoda</taxon>
        <taxon>Hexapoda</taxon>
        <taxon>Insecta</taxon>
        <taxon>Pterygota</taxon>
        <taxon>Neoptera</taxon>
        <taxon>Endopterygota</taxon>
        <taxon>Lepidoptera</taxon>
        <taxon>Glossata</taxon>
        <taxon>Ditrysia</taxon>
        <taxon>Noctuoidea</taxon>
        <taxon>Noctuidae</taxon>
        <taxon>Noctuinae</taxon>
        <taxon>Hadenini</taxon>
        <taxon>Mythimna</taxon>
    </lineage>
</organism>
<protein>
    <submittedName>
        <fullName evidence="1">Uncharacterized protein</fullName>
    </submittedName>
</protein>